<dbReference type="AlphaFoldDB" id="A0A0D2KGY7"/>
<organism evidence="2 3">
    <name type="scientific">Hypholoma sublateritium (strain FD-334 SS-4)</name>
    <dbReference type="NCBI Taxonomy" id="945553"/>
    <lineage>
        <taxon>Eukaryota</taxon>
        <taxon>Fungi</taxon>
        <taxon>Dikarya</taxon>
        <taxon>Basidiomycota</taxon>
        <taxon>Agaricomycotina</taxon>
        <taxon>Agaricomycetes</taxon>
        <taxon>Agaricomycetidae</taxon>
        <taxon>Agaricales</taxon>
        <taxon>Agaricineae</taxon>
        <taxon>Strophariaceae</taxon>
        <taxon>Hypholoma</taxon>
    </lineage>
</organism>
<keyword evidence="3" id="KW-1185">Reference proteome</keyword>
<proteinExistence type="predicted"/>
<feature type="region of interest" description="Disordered" evidence="1">
    <location>
        <begin position="138"/>
        <end position="167"/>
    </location>
</feature>
<accession>A0A0D2KGY7</accession>
<dbReference type="Proteomes" id="UP000054270">
    <property type="component" value="Unassembled WGS sequence"/>
</dbReference>
<sequence length="202" mass="22122">MTNRNALTYLLTLQIGAADLPHAIPMVSVFKSLGLNYFPTRELSLLDEISPGFERGVDALRERAFPFELTPIHIPADVDICGQLLSYRDKKLEEYSEEAPGIDMFAPPPDQEQAHPLPPNVEVPAALPRCASPILPATASLPTTSAPTTSSANAPAPRTLSRSNLQRKRKCEAQILEHGYRMYPTALGAQVRPAVEVLDNRV</sequence>
<evidence type="ECO:0000256" key="1">
    <source>
        <dbReference type="SAM" id="MobiDB-lite"/>
    </source>
</evidence>
<evidence type="ECO:0000313" key="3">
    <source>
        <dbReference type="Proteomes" id="UP000054270"/>
    </source>
</evidence>
<feature type="compositionally biased region" description="Low complexity" evidence="1">
    <location>
        <begin position="138"/>
        <end position="157"/>
    </location>
</feature>
<protein>
    <submittedName>
        <fullName evidence="2">Uncharacterized protein</fullName>
    </submittedName>
</protein>
<reference evidence="3" key="1">
    <citation type="submission" date="2014-04" db="EMBL/GenBank/DDBJ databases">
        <title>Evolutionary Origins and Diversification of the Mycorrhizal Mutualists.</title>
        <authorList>
            <consortium name="DOE Joint Genome Institute"/>
            <consortium name="Mycorrhizal Genomics Consortium"/>
            <person name="Kohler A."/>
            <person name="Kuo A."/>
            <person name="Nagy L.G."/>
            <person name="Floudas D."/>
            <person name="Copeland A."/>
            <person name="Barry K.W."/>
            <person name="Cichocki N."/>
            <person name="Veneault-Fourrey C."/>
            <person name="LaButti K."/>
            <person name="Lindquist E.A."/>
            <person name="Lipzen A."/>
            <person name="Lundell T."/>
            <person name="Morin E."/>
            <person name="Murat C."/>
            <person name="Riley R."/>
            <person name="Ohm R."/>
            <person name="Sun H."/>
            <person name="Tunlid A."/>
            <person name="Henrissat B."/>
            <person name="Grigoriev I.V."/>
            <person name="Hibbett D.S."/>
            <person name="Martin F."/>
        </authorList>
    </citation>
    <scope>NUCLEOTIDE SEQUENCE [LARGE SCALE GENOMIC DNA]</scope>
    <source>
        <strain evidence="3">FD-334 SS-4</strain>
    </source>
</reference>
<evidence type="ECO:0000313" key="2">
    <source>
        <dbReference type="EMBL" id="KJA13827.1"/>
    </source>
</evidence>
<gene>
    <name evidence="2" type="ORF">HYPSUDRAFT_209214</name>
</gene>
<name>A0A0D2KGY7_HYPSF</name>
<dbReference type="EMBL" id="KN817711">
    <property type="protein sequence ID" value="KJA13827.1"/>
    <property type="molecule type" value="Genomic_DNA"/>
</dbReference>